<evidence type="ECO:0000313" key="2">
    <source>
        <dbReference type="Proteomes" id="UP000629371"/>
    </source>
</evidence>
<organism evidence="1 2">
    <name type="scientific">Streptomyces siderophoricus</name>
    <dbReference type="NCBI Taxonomy" id="2802281"/>
    <lineage>
        <taxon>Bacteria</taxon>
        <taxon>Bacillati</taxon>
        <taxon>Actinomycetota</taxon>
        <taxon>Actinomycetes</taxon>
        <taxon>Kitasatosporales</taxon>
        <taxon>Streptomycetaceae</taxon>
        <taxon>Streptomyces</taxon>
    </lineage>
</organism>
<comment type="caution">
    <text evidence="1">The sequence shown here is derived from an EMBL/GenBank/DDBJ whole genome shotgun (WGS) entry which is preliminary data.</text>
</comment>
<dbReference type="Proteomes" id="UP000629371">
    <property type="component" value="Unassembled WGS sequence"/>
</dbReference>
<sequence length="413" mass="43040">MRAAAFLYPWDVIGDPDAPARLAGLGVDQVSLAAAYHSTRALTPRHPRHRIVTARHSAVLYPPDPARWSGRELRPYAQDWVAGPDPFGAAARALADAGLEVHTWVVLAHNSRLGTEHPSVVVRNAYGDAYPWAPCIARPEVRGYLVDLAAEAAVRPGARGTELESCGWYGLAHLHAHDKIAGVPLSAAAQYLMSVCFCTVCAEGYRELGRSARELRAAVVSALEPLWSAQAPSGPSGPSAPPVDREGEWAAVEALLGAEPAAVLRTWRDRAARRLRRAVVGAVRAAAPGGFRVLLHADPAPHRCGAHPGVDPAEALADADGVVLPCTGGAAARAAALGPFAGPRPATATVAANLTIVSGLGGSPRTLAADAAHAARLGADELHLYHAGLAGNGDLAAVREALAELRDRAGERP</sequence>
<gene>
    <name evidence="1" type="ORF">JK360_06990</name>
</gene>
<protein>
    <recommendedName>
        <fullName evidence="3">Alanine-rich protein</fullName>
    </recommendedName>
</protein>
<keyword evidence="2" id="KW-1185">Reference proteome</keyword>
<proteinExistence type="predicted"/>
<dbReference type="RefSeq" id="WP_201802107.1">
    <property type="nucleotide sequence ID" value="NZ_JAERRI010000003.1"/>
</dbReference>
<evidence type="ECO:0000313" key="1">
    <source>
        <dbReference type="EMBL" id="MBL1089138.1"/>
    </source>
</evidence>
<name>A0ABS1MN22_9ACTN</name>
<evidence type="ECO:0008006" key="3">
    <source>
        <dbReference type="Google" id="ProtNLM"/>
    </source>
</evidence>
<dbReference type="EMBL" id="JAERRI010000003">
    <property type="protein sequence ID" value="MBL1089138.1"/>
    <property type="molecule type" value="Genomic_DNA"/>
</dbReference>
<accession>A0ABS1MN22</accession>
<reference evidence="1 2" key="1">
    <citation type="submission" date="2021-01" db="EMBL/GenBank/DDBJ databases">
        <title>WGS of actinomycetes isolated from Thailand.</title>
        <authorList>
            <person name="Thawai C."/>
        </authorList>
    </citation>
    <scope>NUCLEOTIDE SEQUENCE [LARGE SCALE GENOMIC DNA]</scope>
    <source>
        <strain evidence="1 2">CH9-7</strain>
    </source>
</reference>